<dbReference type="RefSeq" id="WP_084071695.1">
    <property type="nucleotide sequence ID" value="NZ_FWXY01000037.1"/>
</dbReference>
<feature type="transmembrane region" description="Helical" evidence="8">
    <location>
        <begin position="237"/>
        <end position="257"/>
    </location>
</feature>
<evidence type="ECO:0000313" key="10">
    <source>
        <dbReference type="Proteomes" id="UP000192418"/>
    </source>
</evidence>
<feature type="transmembrane region" description="Helical" evidence="8">
    <location>
        <begin position="149"/>
        <end position="169"/>
    </location>
</feature>
<keyword evidence="5 8" id="KW-0812">Transmembrane</keyword>
<comment type="similarity">
    <text evidence="2">Belongs to the BCCT transporter (TC 2.A.15) family.</text>
</comment>
<evidence type="ECO:0000256" key="6">
    <source>
        <dbReference type="ARBA" id="ARBA00022989"/>
    </source>
</evidence>
<feature type="transmembrane region" description="Helical" evidence="8">
    <location>
        <begin position="329"/>
        <end position="348"/>
    </location>
</feature>
<proteinExistence type="inferred from homology"/>
<dbReference type="Pfam" id="PF02028">
    <property type="entry name" value="BCCT"/>
    <property type="match status" value="1"/>
</dbReference>
<dbReference type="PANTHER" id="PTHR30047">
    <property type="entry name" value="HIGH-AFFINITY CHOLINE TRANSPORT PROTEIN-RELATED"/>
    <property type="match status" value="1"/>
</dbReference>
<dbReference type="EMBL" id="FWXY01000037">
    <property type="protein sequence ID" value="SMD11415.1"/>
    <property type="molecule type" value="Genomic_DNA"/>
</dbReference>
<evidence type="ECO:0000256" key="8">
    <source>
        <dbReference type="SAM" id="Phobius"/>
    </source>
</evidence>
<keyword evidence="3" id="KW-0813">Transport</keyword>
<gene>
    <name evidence="9" type="ORF">SAMN02746065_13712</name>
</gene>
<dbReference type="Proteomes" id="UP000192418">
    <property type="component" value="Unassembled WGS sequence"/>
</dbReference>
<evidence type="ECO:0000256" key="4">
    <source>
        <dbReference type="ARBA" id="ARBA00022475"/>
    </source>
</evidence>
<organism evidence="9 10">
    <name type="scientific">Desulfocicer vacuolatum DSM 3385</name>
    <dbReference type="NCBI Taxonomy" id="1121400"/>
    <lineage>
        <taxon>Bacteria</taxon>
        <taxon>Pseudomonadati</taxon>
        <taxon>Thermodesulfobacteriota</taxon>
        <taxon>Desulfobacteria</taxon>
        <taxon>Desulfobacterales</taxon>
        <taxon>Desulfobacteraceae</taxon>
        <taxon>Desulfocicer</taxon>
    </lineage>
</organism>
<feature type="transmembrane region" description="Helical" evidence="8">
    <location>
        <begin position="16"/>
        <end position="33"/>
    </location>
</feature>
<reference evidence="9 10" key="1">
    <citation type="submission" date="2017-04" db="EMBL/GenBank/DDBJ databases">
        <authorList>
            <person name="Afonso C.L."/>
            <person name="Miller P.J."/>
            <person name="Scott M.A."/>
            <person name="Spackman E."/>
            <person name="Goraichik I."/>
            <person name="Dimitrov K.M."/>
            <person name="Suarez D.L."/>
            <person name="Swayne D.E."/>
        </authorList>
    </citation>
    <scope>NUCLEOTIDE SEQUENCE [LARGE SCALE GENOMIC DNA]</scope>
    <source>
        <strain evidence="9 10">DSM 3385</strain>
    </source>
</reference>
<feature type="transmembrane region" description="Helical" evidence="8">
    <location>
        <begin position="92"/>
        <end position="113"/>
    </location>
</feature>
<feature type="transmembrane region" description="Helical" evidence="8">
    <location>
        <begin position="200"/>
        <end position="225"/>
    </location>
</feature>
<feature type="transmembrane region" description="Helical" evidence="8">
    <location>
        <begin position="263"/>
        <end position="281"/>
    </location>
</feature>
<protein>
    <submittedName>
        <fullName evidence="9">Glycine betaine transporter</fullName>
    </submittedName>
</protein>
<comment type="subcellular location">
    <subcellularLocation>
        <location evidence="1">Cell membrane</location>
        <topology evidence="1">Multi-pass membrane protein</topology>
    </subcellularLocation>
</comment>
<feature type="transmembrane region" description="Helical" evidence="8">
    <location>
        <begin position="360"/>
        <end position="379"/>
    </location>
</feature>
<dbReference type="AlphaFoldDB" id="A0A1W2EP20"/>
<dbReference type="PANTHER" id="PTHR30047:SF7">
    <property type="entry name" value="HIGH-AFFINITY CHOLINE TRANSPORT PROTEIN"/>
    <property type="match status" value="1"/>
</dbReference>
<evidence type="ECO:0000256" key="5">
    <source>
        <dbReference type="ARBA" id="ARBA00022692"/>
    </source>
</evidence>
<feature type="transmembrane region" description="Helical" evidence="8">
    <location>
        <begin position="455"/>
        <end position="475"/>
    </location>
</feature>
<feature type="transmembrane region" description="Helical" evidence="8">
    <location>
        <begin position="481"/>
        <end position="502"/>
    </location>
</feature>
<dbReference type="GO" id="GO:0005886">
    <property type="term" value="C:plasma membrane"/>
    <property type="evidence" value="ECO:0007669"/>
    <property type="project" value="UniProtKB-SubCell"/>
</dbReference>
<sequence length="515" mass="56374">MRKLIEPLFGDYDEKVFYPVVGLLLFILAAILIDSDATKKFFDAINHWLIFNFSWGFLIGVSSVVFFAIWVGMSKYGSMKLGKDTDEPEFSFIAWVSMMFSAGFGLSTLMWCSAEPLYHLYQSSWTIDAGTAGTAAGIPQAMLLTWFDWGFHGWALFAVGGLAIAFPAYRLGKPMTLGIGLFGLLKEKALTGFWGKLADVLGVISTLGGNSASLGFGVLSIAYGIKHITGIELGTSGTLVAMAMIIIAFTLSAVSGVERGIKYLSLINIYLGLGMLAYLLIVGPTGYIFSLITQTFGAYATQFITLSFWTDAAHFKDGVWEQRSWLNWWVVFYWLWWVSYIPFCSGFIARISKGRTIREYILGTTIVPVLMTFLLFAIWGGNALHLEVTGAAPIWDAVQNDFGSTIYTVLSQFPMGGVLCVVVFFSIVCFGVTTSDSASYFISMQASKGSLNPTIAMRIFWGVILGSLGLVLLAAGKLNALKAMAIVVGAPFFFVILAYMVSIVKMLKMAKKGEM</sequence>
<dbReference type="OrthoDB" id="9775735at2"/>
<keyword evidence="4" id="KW-1003">Cell membrane</keyword>
<evidence type="ECO:0000256" key="2">
    <source>
        <dbReference type="ARBA" id="ARBA00005658"/>
    </source>
</evidence>
<feature type="transmembrane region" description="Helical" evidence="8">
    <location>
        <begin position="45"/>
        <end position="72"/>
    </location>
</feature>
<evidence type="ECO:0000256" key="3">
    <source>
        <dbReference type="ARBA" id="ARBA00022448"/>
    </source>
</evidence>
<feature type="transmembrane region" description="Helical" evidence="8">
    <location>
        <begin position="413"/>
        <end position="434"/>
    </location>
</feature>
<dbReference type="GO" id="GO:0022857">
    <property type="term" value="F:transmembrane transporter activity"/>
    <property type="evidence" value="ECO:0007669"/>
    <property type="project" value="InterPro"/>
</dbReference>
<keyword evidence="6 8" id="KW-1133">Transmembrane helix</keyword>
<evidence type="ECO:0000313" key="9">
    <source>
        <dbReference type="EMBL" id="SMD11415.1"/>
    </source>
</evidence>
<evidence type="ECO:0000256" key="7">
    <source>
        <dbReference type="ARBA" id="ARBA00023136"/>
    </source>
</evidence>
<keyword evidence="7 8" id="KW-0472">Membrane</keyword>
<accession>A0A1W2EP20</accession>
<name>A0A1W2EP20_9BACT</name>
<dbReference type="InterPro" id="IPR000060">
    <property type="entry name" value="BCCT_transptr"/>
</dbReference>
<keyword evidence="10" id="KW-1185">Reference proteome</keyword>
<evidence type="ECO:0000256" key="1">
    <source>
        <dbReference type="ARBA" id="ARBA00004651"/>
    </source>
</evidence>